<dbReference type="EMBL" id="LR796607">
    <property type="protein sequence ID" value="CAB4154142.1"/>
    <property type="molecule type" value="Genomic_DNA"/>
</dbReference>
<reference evidence="1" key="1">
    <citation type="submission" date="2020-04" db="EMBL/GenBank/DDBJ databases">
        <authorList>
            <person name="Chiriac C."/>
            <person name="Salcher M."/>
            <person name="Ghai R."/>
            <person name="Kavagutti S V."/>
        </authorList>
    </citation>
    <scope>NUCLEOTIDE SEQUENCE</scope>
</reference>
<sequence>MKEFKIRERDYQMPTNWDEVTLNVYVRLAELEEKKETFGIPELYLLRVLECLCNVEEEGDLDELTLDLVNDLVGSIGYIQQEPTWTNTNHLVIEGQDYVFPNDLNALTMGEYISIKTLQEGTTTAGIIPYILAIILRPGTKEVDAETGKERWVQEKFSTGNLEWRKELFMKQPVFNLMGPVTFFLNGKGISTTNTKDSIPVA</sequence>
<name>A0A6J5N5N4_9CAUD</name>
<proteinExistence type="predicted"/>
<gene>
    <name evidence="1" type="ORF">UFOVP630_26</name>
</gene>
<protein>
    <submittedName>
        <fullName evidence="1">Uncharacterized protein</fullName>
    </submittedName>
</protein>
<evidence type="ECO:0000313" key="1">
    <source>
        <dbReference type="EMBL" id="CAB4154142.1"/>
    </source>
</evidence>
<organism evidence="1">
    <name type="scientific">uncultured Caudovirales phage</name>
    <dbReference type="NCBI Taxonomy" id="2100421"/>
    <lineage>
        <taxon>Viruses</taxon>
        <taxon>Duplodnaviria</taxon>
        <taxon>Heunggongvirae</taxon>
        <taxon>Uroviricota</taxon>
        <taxon>Caudoviricetes</taxon>
        <taxon>Peduoviridae</taxon>
        <taxon>Maltschvirus</taxon>
        <taxon>Maltschvirus maltsch</taxon>
    </lineage>
</organism>
<accession>A0A6J5N5N4</accession>